<comment type="caution">
    <text evidence="2">The sequence shown here is derived from an EMBL/GenBank/DDBJ whole genome shotgun (WGS) entry which is preliminary data.</text>
</comment>
<evidence type="ECO:0000313" key="2">
    <source>
        <dbReference type="EMBL" id="MDF4024394.1"/>
    </source>
</evidence>
<dbReference type="Pfam" id="PF23296">
    <property type="entry name" value="DUF7079"/>
    <property type="match status" value="1"/>
</dbReference>
<organism evidence="2 3">
    <name type="scientific">Luteibacter sahnii</name>
    <dbReference type="NCBI Taxonomy" id="3021977"/>
    <lineage>
        <taxon>Bacteria</taxon>
        <taxon>Pseudomonadati</taxon>
        <taxon>Pseudomonadota</taxon>
        <taxon>Gammaproteobacteria</taxon>
        <taxon>Lysobacterales</taxon>
        <taxon>Rhodanobacteraceae</taxon>
        <taxon>Luteibacter</taxon>
    </lineage>
</organism>
<keyword evidence="3" id="KW-1185">Reference proteome</keyword>
<name>A0ABT6B8I1_9GAMM</name>
<protein>
    <recommendedName>
        <fullName evidence="1">DUF7079 domain-containing protein</fullName>
    </recommendedName>
</protein>
<sequence length="113" mass="12932">MNDDTRLLLWEALSELFLDTEVTDTTVRCIAQVVAQSGVPVPEVEAVLWNDVFPVLYPNLLSVAGEWAGWPREWLREHLQPARGPARRKGPRILVRDIEAQWNRVLAQCNTTR</sequence>
<evidence type="ECO:0000259" key="1">
    <source>
        <dbReference type="Pfam" id="PF23296"/>
    </source>
</evidence>
<evidence type="ECO:0000313" key="3">
    <source>
        <dbReference type="Proteomes" id="UP001528850"/>
    </source>
</evidence>
<accession>A0ABT6B8I1</accession>
<reference evidence="2 3" key="1">
    <citation type="journal article" date="2024" name="Curr. Microbiol.">
        <title>Luteibacter sahnii sp. nov., A Novel Yellow-Colored Xanthomonadin Pigment Producing Probiotic Bacterium from Healthy Rice Seed Microbiome.</title>
        <authorList>
            <person name="Jaiswal G."/>
            <person name="Rana R."/>
            <person name="Nayak P.K."/>
            <person name="Chouhan R."/>
            <person name="Gandhi S.G."/>
            <person name="Patel H.K."/>
            <person name="Patil P.B."/>
        </authorList>
    </citation>
    <scope>NUCLEOTIDE SEQUENCE [LARGE SCALE GENOMIC DNA]</scope>
    <source>
        <strain evidence="2 3">PPL201</strain>
    </source>
</reference>
<dbReference type="InterPro" id="IPR055507">
    <property type="entry name" value="DUF7079"/>
</dbReference>
<dbReference type="Proteomes" id="UP001528850">
    <property type="component" value="Unassembled WGS sequence"/>
</dbReference>
<feature type="domain" description="DUF7079" evidence="1">
    <location>
        <begin position="5"/>
        <end position="87"/>
    </location>
</feature>
<dbReference type="RefSeq" id="WP_320552539.1">
    <property type="nucleotide sequence ID" value="NZ_JAQLOK010000010.1"/>
</dbReference>
<proteinExistence type="predicted"/>
<gene>
    <name evidence="2" type="ORF">P3W24_05375</name>
</gene>
<dbReference type="EMBL" id="JARJJS010000001">
    <property type="protein sequence ID" value="MDF4024394.1"/>
    <property type="molecule type" value="Genomic_DNA"/>
</dbReference>